<gene>
    <name evidence="2" type="ORF">D8M03_05515</name>
</gene>
<sequence>MVKEVLKGVKYVSNENSPKGIPNKVVDLLVTNILRKNGVNIEQAKNKLSEEDKQALKEMVEDLKAQVDEFVKQNSKK</sequence>
<evidence type="ECO:0000256" key="1">
    <source>
        <dbReference type="SAM" id="Coils"/>
    </source>
</evidence>
<dbReference type="OrthoDB" id="2739784at2"/>
<comment type="caution">
    <text evidence="2">The sequence shown here is derived from an EMBL/GenBank/DDBJ whole genome shotgun (WGS) entry which is preliminary data.</text>
</comment>
<keyword evidence="1" id="KW-0175">Coiled coil</keyword>
<reference evidence="2 3" key="1">
    <citation type="journal article" date="2016" name="Antonie Van Leeuwenhoek">
        <title>Lysinibacillus endophyticus sp. nov., an indole-3-acetic acid producing endophytic bacterium isolated from corn root (Zea mays cv. Xinken-5).</title>
        <authorList>
            <person name="Yu J."/>
            <person name="Guan X."/>
            <person name="Liu C."/>
            <person name="Xiang W."/>
            <person name="Yu Z."/>
            <person name="Liu X."/>
            <person name="Wang G."/>
        </authorList>
    </citation>
    <scope>NUCLEOTIDE SEQUENCE [LARGE SCALE GENOMIC DNA]</scope>
    <source>
        <strain evidence="2 3">DSM 100506</strain>
    </source>
</reference>
<organism evidence="2 3">
    <name type="scientific">Ureibacillus endophyticus</name>
    <dbReference type="NCBI Taxonomy" id="1978490"/>
    <lineage>
        <taxon>Bacteria</taxon>
        <taxon>Bacillati</taxon>
        <taxon>Bacillota</taxon>
        <taxon>Bacilli</taxon>
        <taxon>Bacillales</taxon>
        <taxon>Caryophanaceae</taxon>
        <taxon>Ureibacillus</taxon>
    </lineage>
</organism>
<accession>A0A494Z7L3</accession>
<name>A0A494Z7L3_9BACL</name>
<dbReference type="EMBL" id="RBZN01000008">
    <property type="protein sequence ID" value="RKQ18503.1"/>
    <property type="molecule type" value="Genomic_DNA"/>
</dbReference>
<dbReference type="AlphaFoldDB" id="A0A494Z7L3"/>
<keyword evidence="3" id="KW-1185">Reference proteome</keyword>
<feature type="coiled-coil region" evidence="1">
    <location>
        <begin position="46"/>
        <end position="73"/>
    </location>
</feature>
<evidence type="ECO:0000313" key="3">
    <source>
        <dbReference type="Proteomes" id="UP000272238"/>
    </source>
</evidence>
<keyword evidence="2" id="KW-0167">Capsid protein</keyword>
<dbReference type="Proteomes" id="UP000272238">
    <property type="component" value="Unassembled WGS sequence"/>
</dbReference>
<protein>
    <submittedName>
        <fullName evidence="2">Spore coat protein</fullName>
    </submittedName>
</protein>
<evidence type="ECO:0000313" key="2">
    <source>
        <dbReference type="EMBL" id="RKQ18503.1"/>
    </source>
</evidence>
<keyword evidence="2" id="KW-0946">Virion</keyword>
<proteinExistence type="predicted"/>